<dbReference type="SMART" id="SM00248">
    <property type="entry name" value="ANK"/>
    <property type="match status" value="3"/>
</dbReference>
<organism evidence="4 5">
    <name type="scientific">Marinobacter shengliensis</name>
    <dbReference type="NCBI Taxonomy" id="1389223"/>
    <lineage>
        <taxon>Bacteria</taxon>
        <taxon>Pseudomonadati</taxon>
        <taxon>Pseudomonadota</taxon>
        <taxon>Gammaproteobacteria</taxon>
        <taxon>Pseudomonadales</taxon>
        <taxon>Marinobacteraceae</taxon>
        <taxon>Marinobacter</taxon>
    </lineage>
</organism>
<evidence type="ECO:0000256" key="3">
    <source>
        <dbReference type="PROSITE-ProRule" id="PRU00023"/>
    </source>
</evidence>
<dbReference type="RefSeq" id="WP_374816293.1">
    <property type="nucleotide sequence ID" value="NZ_JBHFLD010000075.1"/>
</dbReference>
<keyword evidence="5" id="KW-1185">Reference proteome</keyword>
<dbReference type="EMBL" id="JBHFLD010000075">
    <property type="protein sequence ID" value="MFB2717944.1"/>
    <property type="molecule type" value="Genomic_DNA"/>
</dbReference>
<dbReference type="PANTHER" id="PTHR24171:SF8">
    <property type="entry name" value="BRCA1-ASSOCIATED RING DOMAIN PROTEIN 1"/>
    <property type="match status" value="1"/>
</dbReference>
<dbReference type="InterPro" id="IPR036770">
    <property type="entry name" value="Ankyrin_rpt-contain_sf"/>
</dbReference>
<sequence>MSEFNNRDVLRAILKSDTNRLHEHFEAGLSPSLTTENESWNLLHQATILAGRKTPIASLGLLISNGVDVNALDAYGNTPLHYAARNRDCEAISCLLDAGAEPNVLNNEGISPLHQSVLTMPLQLEATELLLEAGASPGLGTAISYAQSLGDPDVNKLFAKYASQA</sequence>
<dbReference type="PROSITE" id="PS50088">
    <property type="entry name" value="ANK_REPEAT"/>
    <property type="match status" value="1"/>
</dbReference>
<dbReference type="SUPFAM" id="SSF48403">
    <property type="entry name" value="Ankyrin repeat"/>
    <property type="match status" value="1"/>
</dbReference>
<dbReference type="Proteomes" id="UP001576762">
    <property type="component" value="Unassembled WGS sequence"/>
</dbReference>
<evidence type="ECO:0000256" key="1">
    <source>
        <dbReference type="ARBA" id="ARBA00022737"/>
    </source>
</evidence>
<proteinExistence type="predicted"/>
<name>A0ABV4WCM6_9GAMM</name>
<dbReference type="Gene3D" id="1.25.40.20">
    <property type="entry name" value="Ankyrin repeat-containing domain"/>
    <property type="match status" value="1"/>
</dbReference>
<comment type="caution">
    <text evidence="4">The sequence shown here is derived from an EMBL/GenBank/DDBJ whole genome shotgun (WGS) entry which is preliminary data.</text>
</comment>
<gene>
    <name evidence="4" type="ORF">ACE05E_20970</name>
</gene>
<evidence type="ECO:0000256" key="2">
    <source>
        <dbReference type="ARBA" id="ARBA00023043"/>
    </source>
</evidence>
<reference evidence="4 5" key="1">
    <citation type="submission" date="2024-09" db="EMBL/GenBank/DDBJ databases">
        <title>Draft genome sequences of 6 high pH adapted Marinobacter shengliensis sp. isolated from Mariana forearc serpentinite mud volcanoes.</title>
        <authorList>
            <person name="Elkassas S."/>
            <person name="Serres M."/>
            <person name="Michael N."/>
            <person name="Amina P."/>
            <person name="Teodora Z."/>
            <person name="Julie H."/>
        </authorList>
    </citation>
    <scope>NUCLEOTIDE SEQUENCE [LARGE SCALE GENOMIC DNA]</scope>
    <source>
        <strain evidence="4 5">EB4</strain>
    </source>
</reference>
<dbReference type="InterPro" id="IPR002110">
    <property type="entry name" value="Ankyrin_rpt"/>
</dbReference>
<protein>
    <submittedName>
        <fullName evidence="4">Ankyrin repeat domain-containing protein</fullName>
    </submittedName>
</protein>
<dbReference type="PROSITE" id="PS50297">
    <property type="entry name" value="ANK_REP_REGION"/>
    <property type="match status" value="1"/>
</dbReference>
<evidence type="ECO:0000313" key="4">
    <source>
        <dbReference type="EMBL" id="MFB2717944.1"/>
    </source>
</evidence>
<dbReference type="Pfam" id="PF12796">
    <property type="entry name" value="Ank_2"/>
    <property type="match status" value="1"/>
</dbReference>
<accession>A0ABV4WCM6</accession>
<feature type="repeat" description="ANK" evidence="3">
    <location>
        <begin position="75"/>
        <end position="107"/>
    </location>
</feature>
<evidence type="ECO:0000313" key="5">
    <source>
        <dbReference type="Proteomes" id="UP001576762"/>
    </source>
</evidence>
<keyword evidence="2 3" id="KW-0040">ANK repeat</keyword>
<dbReference type="PANTHER" id="PTHR24171">
    <property type="entry name" value="ANKYRIN REPEAT DOMAIN-CONTAINING PROTEIN 39-RELATED"/>
    <property type="match status" value="1"/>
</dbReference>
<keyword evidence="1" id="KW-0677">Repeat</keyword>